<dbReference type="Proteomes" id="UP000688137">
    <property type="component" value="Unassembled WGS sequence"/>
</dbReference>
<feature type="transmembrane region" description="Helical" evidence="2">
    <location>
        <begin position="272"/>
        <end position="291"/>
    </location>
</feature>
<accession>A0A8S1L046</accession>
<proteinExistence type="predicted"/>
<reference evidence="4" key="1">
    <citation type="submission" date="2021-01" db="EMBL/GenBank/DDBJ databases">
        <authorList>
            <consortium name="Genoscope - CEA"/>
            <person name="William W."/>
        </authorList>
    </citation>
    <scope>NUCLEOTIDE SEQUENCE</scope>
</reference>
<dbReference type="PANTHER" id="PTHR10217">
    <property type="entry name" value="VOLTAGE AND LIGAND GATED POTASSIUM CHANNEL"/>
    <property type="match status" value="1"/>
</dbReference>
<dbReference type="GO" id="GO:0005886">
    <property type="term" value="C:plasma membrane"/>
    <property type="evidence" value="ECO:0007669"/>
    <property type="project" value="TreeGrafter"/>
</dbReference>
<feature type="transmembrane region" description="Helical" evidence="2">
    <location>
        <begin position="418"/>
        <end position="443"/>
    </location>
</feature>
<feature type="compositionally biased region" description="Basic residues" evidence="1">
    <location>
        <begin position="979"/>
        <end position="999"/>
    </location>
</feature>
<dbReference type="AlphaFoldDB" id="A0A8S1L046"/>
<feature type="compositionally biased region" description="Low complexity" evidence="1">
    <location>
        <begin position="768"/>
        <end position="778"/>
    </location>
</feature>
<name>A0A8S1L046_PARPR</name>
<dbReference type="InterPro" id="IPR050818">
    <property type="entry name" value="KCNH_animal-type"/>
</dbReference>
<protein>
    <recommendedName>
        <fullName evidence="3">Cyclic nucleotide-binding domain-containing protein</fullName>
    </recommendedName>
</protein>
<evidence type="ECO:0000259" key="3">
    <source>
        <dbReference type="PROSITE" id="PS50042"/>
    </source>
</evidence>
<feature type="transmembrane region" description="Helical" evidence="2">
    <location>
        <begin position="312"/>
        <end position="332"/>
    </location>
</feature>
<feature type="region of interest" description="Disordered" evidence="1">
    <location>
        <begin position="969"/>
        <end position="999"/>
    </location>
</feature>
<dbReference type="OMA" id="KCKHYLQ"/>
<comment type="caution">
    <text evidence="4">The sequence shown here is derived from an EMBL/GenBank/DDBJ whole genome shotgun (WGS) entry which is preliminary data.</text>
</comment>
<dbReference type="PANTHER" id="PTHR10217:SF435">
    <property type="entry name" value="POTASSIUM VOLTAGE-GATED CHANNEL PROTEIN EAG"/>
    <property type="match status" value="1"/>
</dbReference>
<feature type="transmembrane region" description="Helical" evidence="2">
    <location>
        <begin position="201"/>
        <end position="222"/>
    </location>
</feature>
<feature type="compositionally biased region" description="Acidic residues" evidence="1">
    <location>
        <begin position="755"/>
        <end position="764"/>
    </location>
</feature>
<organism evidence="4 5">
    <name type="scientific">Paramecium primaurelia</name>
    <dbReference type="NCBI Taxonomy" id="5886"/>
    <lineage>
        <taxon>Eukaryota</taxon>
        <taxon>Sar</taxon>
        <taxon>Alveolata</taxon>
        <taxon>Ciliophora</taxon>
        <taxon>Intramacronucleata</taxon>
        <taxon>Oligohymenophorea</taxon>
        <taxon>Peniculida</taxon>
        <taxon>Parameciidae</taxon>
        <taxon>Paramecium</taxon>
    </lineage>
</organism>
<gene>
    <name evidence="4" type="ORF">PPRIM_AZ9-3.1.T0300250</name>
</gene>
<sequence length="999" mass="118649">MKQPVSLFAQNSFSRKINQEDVQEIQDRSGFEILNMDGQKRRRDKLSPVARSNSGHHEQLILQYHNPQQLITPKNENITERLQTFAQTEQFKQSKSFRKLIVYFHQKDFIKILLAPYKLTTSFTLKHFNLINDLGASFKYQVGRFNETQKSLIHQYISFIDIRIQLRLKFRTIKTKCKHYLQHIHNQIPLIEPMSNLKFCWDLMCFGIRIYLIVVIPILMAFHNQNFIDKQQIPLILFSIALIYDIILRAFTVTYDQGLPVRDRYLLYKKQLNFSTLLELFSFIYTIIICLQSDNIIDKNIIGDGWPKFILVLLYIQVANILKFIDISQYSFKLSRMSTSIVELIKLITLILLVQHVFSCVWLVFGIQCQDTQQQSWLDKFEHDQWSYQFLQSFYFICVTTFTVGYGDLTPKNPPEQIFTIFYMFLCMLLFSYTVNTIGSILTQIKESSDKIKTKLTAINQYMHNKQISPTLQFKVREQLYFYLKQEVVQQVNEQSEIISMLPEELQHSLRIEAAKSLINKCPFFSENFSNEILNQLLEEVNFQIFQPGATIQSKDEFFIHIIEQGQVEVLYKKKIIQTLERFDYFGLEEFVNQQYNPNFIYKSNAFTSVLSIPYTYFHKILSQNDLENQKFHNLLTSQSCISKFCFICKNKRHSTQGCSLVHFIPNREVVLKRYLYRKKQKKRIKQERRIRQLSINEMNLIDGQNQIKQIQFKNACYNQKMIESTVNKFQIENQIALETLFPTIEQPISVDSQSESENDDPDEIKDQSFSQQNQNSRRGSKQIPCISSKNLFQYQILDKIKKERQNRLIQPLQPQFLMSQYGQNNINPNPNPNININININTKQQLKKLLLSKPGQPDYDEQITQIQELNFFNDLRQKMNNLLLFPKTEQEQIEFLYKKILNLKEDLSEMSDFEILKNYEVFNRQWNADQVVKKLVQKQKKFRGFKKLKRFLLFPFLYVNKYLDKKDQGDLFKPTEKPKKKRPARPKVIKKTRVSPKI</sequence>
<keyword evidence="2" id="KW-1133">Transmembrane helix</keyword>
<feature type="transmembrane region" description="Helical" evidence="2">
    <location>
        <begin position="344"/>
        <end position="365"/>
    </location>
</feature>
<evidence type="ECO:0000256" key="2">
    <source>
        <dbReference type="SAM" id="Phobius"/>
    </source>
</evidence>
<dbReference type="InterPro" id="IPR000595">
    <property type="entry name" value="cNMP-bd_dom"/>
</dbReference>
<feature type="compositionally biased region" description="Basic and acidic residues" evidence="1">
    <location>
        <begin position="969"/>
        <end position="978"/>
    </location>
</feature>
<keyword evidence="5" id="KW-1185">Reference proteome</keyword>
<dbReference type="GO" id="GO:0005249">
    <property type="term" value="F:voltage-gated potassium channel activity"/>
    <property type="evidence" value="ECO:0007669"/>
    <property type="project" value="TreeGrafter"/>
</dbReference>
<feature type="transmembrane region" description="Helical" evidence="2">
    <location>
        <begin position="386"/>
        <end position="406"/>
    </location>
</feature>
<dbReference type="GO" id="GO:0042391">
    <property type="term" value="P:regulation of membrane potential"/>
    <property type="evidence" value="ECO:0007669"/>
    <property type="project" value="TreeGrafter"/>
</dbReference>
<dbReference type="InterPro" id="IPR013099">
    <property type="entry name" value="K_chnl_dom"/>
</dbReference>
<feature type="domain" description="Cyclic nucleotide-binding" evidence="3">
    <location>
        <begin position="560"/>
        <end position="639"/>
    </location>
</feature>
<evidence type="ECO:0000256" key="1">
    <source>
        <dbReference type="SAM" id="MobiDB-lite"/>
    </source>
</evidence>
<evidence type="ECO:0000313" key="4">
    <source>
        <dbReference type="EMBL" id="CAD8060667.1"/>
    </source>
</evidence>
<keyword evidence="2" id="KW-0472">Membrane</keyword>
<feature type="region of interest" description="Disordered" evidence="1">
    <location>
        <begin position="750"/>
        <end position="783"/>
    </location>
</feature>
<dbReference type="EMBL" id="CAJJDM010000029">
    <property type="protein sequence ID" value="CAD8060667.1"/>
    <property type="molecule type" value="Genomic_DNA"/>
</dbReference>
<evidence type="ECO:0000313" key="5">
    <source>
        <dbReference type="Proteomes" id="UP000688137"/>
    </source>
</evidence>
<feature type="transmembrane region" description="Helical" evidence="2">
    <location>
        <begin position="234"/>
        <end position="252"/>
    </location>
</feature>
<dbReference type="Pfam" id="PF07885">
    <property type="entry name" value="Ion_trans_2"/>
    <property type="match status" value="1"/>
</dbReference>
<dbReference type="PROSITE" id="PS50042">
    <property type="entry name" value="CNMP_BINDING_3"/>
    <property type="match status" value="1"/>
</dbReference>
<keyword evidence="2" id="KW-0812">Transmembrane</keyword>